<proteinExistence type="predicted"/>
<protein>
    <submittedName>
        <fullName evidence="2">3434_t:CDS:1</fullName>
    </submittedName>
</protein>
<sequence>MTQYNPPGSPPPMTQYNPPPGSQPFQPQYNNQGSPSQYNPPQGPPPTNLYNNPPQGVPQYSPPPTEHQYNTGQHSQPLPLPATTNIEVHQSSPPPPQVTVIPPVTTTTYMAGPPGTVDTSIPPEKRSFTQITSIEQIWRMPIFYEGRPTWKLCPPPMTQYNPPPGSQSFQPQYNNNQGHPSQYNPPQSPPPANLYNNPPQGVPHYGPPPTEMSRSIITTTAASYHYRAT</sequence>
<feature type="compositionally biased region" description="Polar residues" evidence="1">
    <location>
        <begin position="67"/>
        <end position="91"/>
    </location>
</feature>
<dbReference type="Proteomes" id="UP000789706">
    <property type="component" value="Unassembled WGS sequence"/>
</dbReference>
<feature type="compositionally biased region" description="Polar residues" evidence="1">
    <location>
        <begin position="166"/>
        <end position="179"/>
    </location>
</feature>
<keyword evidence="3" id="KW-1185">Reference proteome</keyword>
<comment type="caution">
    <text evidence="2">The sequence shown here is derived from an EMBL/GenBank/DDBJ whole genome shotgun (WGS) entry which is preliminary data.</text>
</comment>
<dbReference type="OrthoDB" id="2393565at2759"/>
<feature type="region of interest" description="Disordered" evidence="1">
    <location>
        <begin position="1"/>
        <end position="99"/>
    </location>
</feature>
<evidence type="ECO:0000256" key="1">
    <source>
        <dbReference type="SAM" id="MobiDB-lite"/>
    </source>
</evidence>
<evidence type="ECO:0000313" key="3">
    <source>
        <dbReference type="Proteomes" id="UP000789706"/>
    </source>
</evidence>
<feature type="region of interest" description="Disordered" evidence="1">
    <location>
        <begin position="155"/>
        <end position="213"/>
    </location>
</feature>
<evidence type="ECO:0000313" key="2">
    <source>
        <dbReference type="EMBL" id="CAG8456998.1"/>
    </source>
</evidence>
<feature type="compositionally biased region" description="Low complexity" evidence="1">
    <location>
        <begin position="30"/>
        <end position="40"/>
    </location>
</feature>
<dbReference type="EMBL" id="CAJVPK010000135">
    <property type="protein sequence ID" value="CAG8456998.1"/>
    <property type="molecule type" value="Genomic_DNA"/>
</dbReference>
<gene>
    <name evidence="2" type="ORF">DEBURN_LOCUS2469</name>
</gene>
<reference evidence="2" key="1">
    <citation type="submission" date="2021-06" db="EMBL/GenBank/DDBJ databases">
        <authorList>
            <person name="Kallberg Y."/>
            <person name="Tangrot J."/>
            <person name="Rosling A."/>
        </authorList>
    </citation>
    <scope>NUCLEOTIDE SEQUENCE</scope>
    <source>
        <strain evidence="2">AZ414A</strain>
    </source>
</reference>
<name>A0A9N8YXV9_9GLOM</name>
<accession>A0A9N8YXV9</accession>
<dbReference type="AlphaFoldDB" id="A0A9N8YXV9"/>
<organism evidence="2 3">
    <name type="scientific">Diversispora eburnea</name>
    <dbReference type="NCBI Taxonomy" id="1213867"/>
    <lineage>
        <taxon>Eukaryota</taxon>
        <taxon>Fungi</taxon>
        <taxon>Fungi incertae sedis</taxon>
        <taxon>Mucoromycota</taxon>
        <taxon>Glomeromycotina</taxon>
        <taxon>Glomeromycetes</taxon>
        <taxon>Diversisporales</taxon>
        <taxon>Diversisporaceae</taxon>
        <taxon>Diversispora</taxon>
    </lineage>
</organism>
<feature type="compositionally biased region" description="Pro residues" evidence="1">
    <location>
        <begin position="155"/>
        <end position="165"/>
    </location>
</feature>
<feature type="compositionally biased region" description="Pro residues" evidence="1">
    <location>
        <begin position="7"/>
        <end position="22"/>
    </location>
</feature>